<feature type="compositionally biased region" description="Basic residues" evidence="1">
    <location>
        <begin position="1"/>
        <end position="11"/>
    </location>
</feature>
<organism evidence="2 3">
    <name type="scientific">Diplocarpon coronariae</name>
    <dbReference type="NCBI Taxonomy" id="2795749"/>
    <lineage>
        <taxon>Eukaryota</taxon>
        <taxon>Fungi</taxon>
        <taxon>Dikarya</taxon>
        <taxon>Ascomycota</taxon>
        <taxon>Pezizomycotina</taxon>
        <taxon>Leotiomycetes</taxon>
        <taxon>Helotiales</taxon>
        <taxon>Drepanopezizaceae</taxon>
        <taxon>Diplocarpon</taxon>
    </lineage>
</organism>
<accession>A0A218Z5B4</accession>
<dbReference type="InParanoid" id="A0A218Z5B4"/>
<dbReference type="AlphaFoldDB" id="A0A218Z5B4"/>
<reference evidence="2 3" key="1">
    <citation type="submission" date="2017-04" db="EMBL/GenBank/DDBJ databases">
        <title>Draft genome sequence of Marssonina coronaria NL1: causal agent of apple blotch.</title>
        <authorList>
            <person name="Cheng Q."/>
        </authorList>
    </citation>
    <scope>NUCLEOTIDE SEQUENCE [LARGE SCALE GENOMIC DNA]</scope>
    <source>
        <strain evidence="2 3">NL1</strain>
    </source>
</reference>
<feature type="region of interest" description="Disordered" evidence="1">
    <location>
        <begin position="1"/>
        <end position="120"/>
    </location>
</feature>
<gene>
    <name evidence="2" type="ORF">B2J93_3233</name>
</gene>
<protein>
    <submittedName>
        <fullName evidence="2">Uncharacterized protein</fullName>
    </submittedName>
</protein>
<evidence type="ECO:0000256" key="1">
    <source>
        <dbReference type="SAM" id="MobiDB-lite"/>
    </source>
</evidence>
<sequence length="139" mass="14682">MPTKPKRRTRRPTPVPKPSGAREATSSSPAVVPGSCHRAGDEGIPVTTGLHRRDRAGASAGVGLTLPRDLAPSSQLRTASAPTLEGLEGLEARKWTYPHQDLEGQAGRSGGRSRSARGEPCIRGWNLEWNSLGGGRQTG</sequence>
<dbReference type="Proteomes" id="UP000242519">
    <property type="component" value="Unassembled WGS sequence"/>
</dbReference>
<proteinExistence type="predicted"/>
<dbReference type="EMBL" id="MZNU01000236">
    <property type="protein sequence ID" value="OWP02445.1"/>
    <property type="molecule type" value="Genomic_DNA"/>
</dbReference>
<name>A0A218Z5B4_9HELO</name>
<comment type="caution">
    <text evidence="2">The sequence shown here is derived from an EMBL/GenBank/DDBJ whole genome shotgun (WGS) entry which is preliminary data.</text>
</comment>
<feature type="compositionally biased region" description="Polar residues" evidence="1">
    <location>
        <begin position="72"/>
        <end position="81"/>
    </location>
</feature>
<keyword evidence="3" id="KW-1185">Reference proteome</keyword>
<evidence type="ECO:0000313" key="2">
    <source>
        <dbReference type="EMBL" id="OWP02445.1"/>
    </source>
</evidence>
<evidence type="ECO:0000313" key="3">
    <source>
        <dbReference type="Proteomes" id="UP000242519"/>
    </source>
</evidence>